<evidence type="ECO:0000256" key="3">
    <source>
        <dbReference type="SAM" id="Phobius"/>
    </source>
</evidence>
<evidence type="ECO:0000259" key="4">
    <source>
        <dbReference type="Pfam" id="PF00171"/>
    </source>
</evidence>
<sequence>MSTTAKQLTPVVLELGGKCPVVVDSDVDLKVIFSAIIKEKRKKNVSNLIVVGKWGSNNGQACVPPDYIITTKSFAPKLVDALKVSIENFYGENPLQSEDLSRVVNSNHFARLSSLLDDEKVSGKIIHGGKNDEKIAPTLLLDDQDDSLIMQEEIFGPLLPIITVHNVEECFDVINSKPKPLAAYLFSRNKKFEERFVKNFANPNLPFGGVGESGVGSYHGKFSFDSFSHKKAILHRSFGGEVSARYPPYTPQKQKLLRALLTGDIIGLILALFGWPMS</sequence>
<name>A0AAV7FYI3_DENCH</name>
<proteinExistence type="inferred from homology"/>
<dbReference type="PANTHER" id="PTHR43570">
    <property type="entry name" value="ALDEHYDE DEHYDROGENASE"/>
    <property type="match status" value="1"/>
</dbReference>
<dbReference type="InterPro" id="IPR016162">
    <property type="entry name" value="Ald_DH_N"/>
</dbReference>
<feature type="domain" description="Aldehyde dehydrogenase" evidence="4">
    <location>
        <begin position="2"/>
        <end position="232"/>
    </location>
</feature>
<dbReference type="FunFam" id="3.40.309.10:FF:000003">
    <property type="entry name" value="Aldehyde dehydrogenase"/>
    <property type="match status" value="1"/>
</dbReference>
<evidence type="ECO:0000256" key="2">
    <source>
        <dbReference type="ARBA" id="ARBA00023002"/>
    </source>
</evidence>
<dbReference type="InterPro" id="IPR016161">
    <property type="entry name" value="Ald_DH/histidinol_DH"/>
</dbReference>
<dbReference type="PANTHER" id="PTHR43570:SF16">
    <property type="entry name" value="ALDEHYDE DEHYDROGENASE TYPE III, ISOFORM Q"/>
    <property type="match status" value="1"/>
</dbReference>
<evidence type="ECO:0000313" key="5">
    <source>
        <dbReference type="EMBL" id="KAH0448448.1"/>
    </source>
</evidence>
<keyword evidence="3" id="KW-0812">Transmembrane</keyword>
<accession>A0AAV7FYI3</accession>
<comment type="caution">
    <text evidence="5">The sequence shown here is derived from an EMBL/GenBank/DDBJ whole genome shotgun (WGS) entry which is preliminary data.</text>
</comment>
<reference evidence="5 6" key="1">
    <citation type="journal article" date="2021" name="Hortic Res">
        <title>Chromosome-scale assembly of the Dendrobium chrysotoxum genome enhances the understanding of orchid evolution.</title>
        <authorList>
            <person name="Zhang Y."/>
            <person name="Zhang G.Q."/>
            <person name="Zhang D."/>
            <person name="Liu X.D."/>
            <person name="Xu X.Y."/>
            <person name="Sun W.H."/>
            <person name="Yu X."/>
            <person name="Zhu X."/>
            <person name="Wang Z.W."/>
            <person name="Zhao X."/>
            <person name="Zhong W.Y."/>
            <person name="Chen H."/>
            <person name="Yin W.L."/>
            <person name="Huang T."/>
            <person name="Niu S.C."/>
            <person name="Liu Z.J."/>
        </authorList>
    </citation>
    <scope>NUCLEOTIDE SEQUENCE [LARGE SCALE GENOMIC DNA]</scope>
    <source>
        <strain evidence="5">Lindl</strain>
    </source>
</reference>
<keyword evidence="2" id="KW-0560">Oxidoreductase</keyword>
<evidence type="ECO:0000256" key="1">
    <source>
        <dbReference type="ARBA" id="ARBA00009986"/>
    </source>
</evidence>
<gene>
    <name evidence="5" type="ORF">IEQ34_022248</name>
</gene>
<dbReference type="Pfam" id="PF00171">
    <property type="entry name" value="Aldedh"/>
    <property type="match status" value="1"/>
</dbReference>
<keyword evidence="3" id="KW-0472">Membrane</keyword>
<dbReference type="Gene3D" id="3.40.605.10">
    <property type="entry name" value="Aldehyde Dehydrogenase, Chain A, domain 1"/>
    <property type="match status" value="1"/>
</dbReference>
<dbReference type="EMBL" id="JAGFBR010000019">
    <property type="protein sequence ID" value="KAH0448448.1"/>
    <property type="molecule type" value="Genomic_DNA"/>
</dbReference>
<dbReference type="SUPFAM" id="SSF53720">
    <property type="entry name" value="ALDH-like"/>
    <property type="match status" value="1"/>
</dbReference>
<dbReference type="Proteomes" id="UP000775213">
    <property type="component" value="Unassembled WGS sequence"/>
</dbReference>
<dbReference type="GO" id="GO:0004029">
    <property type="term" value="F:aldehyde dehydrogenase (NAD+) activity"/>
    <property type="evidence" value="ECO:0007669"/>
    <property type="project" value="TreeGrafter"/>
</dbReference>
<organism evidence="5 6">
    <name type="scientific">Dendrobium chrysotoxum</name>
    <name type="common">Orchid</name>
    <dbReference type="NCBI Taxonomy" id="161865"/>
    <lineage>
        <taxon>Eukaryota</taxon>
        <taxon>Viridiplantae</taxon>
        <taxon>Streptophyta</taxon>
        <taxon>Embryophyta</taxon>
        <taxon>Tracheophyta</taxon>
        <taxon>Spermatophyta</taxon>
        <taxon>Magnoliopsida</taxon>
        <taxon>Liliopsida</taxon>
        <taxon>Asparagales</taxon>
        <taxon>Orchidaceae</taxon>
        <taxon>Epidendroideae</taxon>
        <taxon>Malaxideae</taxon>
        <taxon>Dendrobiinae</taxon>
        <taxon>Dendrobium</taxon>
    </lineage>
</organism>
<protein>
    <recommendedName>
        <fullName evidence="4">Aldehyde dehydrogenase domain-containing protein</fullName>
    </recommendedName>
</protein>
<dbReference type="InterPro" id="IPR016163">
    <property type="entry name" value="Ald_DH_C"/>
</dbReference>
<dbReference type="Gene3D" id="3.40.309.10">
    <property type="entry name" value="Aldehyde Dehydrogenase, Chain A, domain 2"/>
    <property type="match status" value="1"/>
</dbReference>
<dbReference type="InterPro" id="IPR012394">
    <property type="entry name" value="Aldehyde_DH_NAD(P)"/>
</dbReference>
<keyword evidence="3" id="KW-1133">Transmembrane helix</keyword>
<evidence type="ECO:0000313" key="6">
    <source>
        <dbReference type="Proteomes" id="UP000775213"/>
    </source>
</evidence>
<dbReference type="InterPro" id="IPR015590">
    <property type="entry name" value="Aldehyde_DH_dom"/>
</dbReference>
<dbReference type="GO" id="GO:0006081">
    <property type="term" value="P:aldehyde metabolic process"/>
    <property type="evidence" value="ECO:0007669"/>
    <property type="project" value="InterPro"/>
</dbReference>
<comment type="similarity">
    <text evidence="1">Belongs to the aldehyde dehydrogenase family.</text>
</comment>
<dbReference type="GO" id="GO:0005737">
    <property type="term" value="C:cytoplasm"/>
    <property type="evidence" value="ECO:0007669"/>
    <property type="project" value="TreeGrafter"/>
</dbReference>
<keyword evidence="6" id="KW-1185">Reference proteome</keyword>
<feature type="transmembrane region" description="Helical" evidence="3">
    <location>
        <begin position="256"/>
        <end position="275"/>
    </location>
</feature>
<dbReference type="AlphaFoldDB" id="A0AAV7FYI3"/>